<feature type="domain" description="ABC transporter" evidence="4">
    <location>
        <begin position="5"/>
        <end position="244"/>
    </location>
</feature>
<dbReference type="SMART" id="SM00382">
    <property type="entry name" value="AAA"/>
    <property type="match status" value="1"/>
</dbReference>
<evidence type="ECO:0000256" key="1">
    <source>
        <dbReference type="ARBA" id="ARBA00022448"/>
    </source>
</evidence>
<keyword evidence="3 5" id="KW-0067">ATP-binding</keyword>
<evidence type="ECO:0000259" key="4">
    <source>
        <dbReference type="PROSITE" id="PS50893"/>
    </source>
</evidence>
<evidence type="ECO:0000313" key="5">
    <source>
        <dbReference type="EMBL" id="TDU81432.1"/>
    </source>
</evidence>
<dbReference type="AlphaFoldDB" id="A0A4R7SQA8"/>
<dbReference type="InterPro" id="IPR003439">
    <property type="entry name" value="ABC_transporter-like_ATP-bd"/>
</dbReference>
<dbReference type="PROSITE" id="PS00211">
    <property type="entry name" value="ABC_TRANSPORTER_1"/>
    <property type="match status" value="1"/>
</dbReference>
<dbReference type="PANTHER" id="PTHR43158">
    <property type="entry name" value="SKFA PEPTIDE EXPORT ATP-BINDING PROTEIN SKFE"/>
    <property type="match status" value="1"/>
</dbReference>
<name>A0A4R7SQA8_9BACT</name>
<keyword evidence="1" id="KW-0813">Transport</keyword>
<dbReference type="OrthoDB" id="9789994at2"/>
<proteinExistence type="predicted"/>
<dbReference type="EMBL" id="SOCA01000001">
    <property type="protein sequence ID" value="TDU81432.1"/>
    <property type="molecule type" value="Genomic_DNA"/>
</dbReference>
<keyword evidence="2" id="KW-0547">Nucleotide-binding</keyword>
<evidence type="ECO:0000256" key="2">
    <source>
        <dbReference type="ARBA" id="ARBA00022741"/>
    </source>
</evidence>
<dbReference type="RefSeq" id="WP_133793385.1">
    <property type="nucleotide sequence ID" value="NZ_SOCA01000001.1"/>
</dbReference>
<dbReference type="GO" id="GO:0005524">
    <property type="term" value="F:ATP binding"/>
    <property type="evidence" value="ECO:0007669"/>
    <property type="project" value="UniProtKB-KW"/>
</dbReference>
<gene>
    <name evidence="5" type="ORF">EI77_00740</name>
</gene>
<dbReference type="SUPFAM" id="SSF52540">
    <property type="entry name" value="P-loop containing nucleoside triphosphate hydrolases"/>
    <property type="match status" value="1"/>
</dbReference>
<dbReference type="PROSITE" id="PS50893">
    <property type="entry name" value="ABC_TRANSPORTER_2"/>
    <property type="match status" value="1"/>
</dbReference>
<sequence>MSSVLRVQKATFVRGGRRILKGIDWEVQAGQHWCILGPNGCGKTSLINLITGYEPATSGDIQIGEDQFGNSDWREVRKRVGLVTNTLTTFIEPGEPVINVIASGREAKLNLWQDPPAAWQRQAATLLKATGSQHLRKSLWGTLSQGERQKVLICRALMAQFTVLILDEPCAGLDPVAREQFLTWMAEIATWPESPSLIMVTHHVEEILPCLTHVLLLKNGQVHSQGEKKDVLTSDALSEIYGAAVELEERGGRYGLVVG</sequence>
<dbReference type="PANTHER" id="PTHR43158:SF2">
    <property type="entry name" value="SKFA PEPTIDE EXPORT ATP-BINDING PROTEIN SKFE"/>
    <property type="match status" value="1"/>
</dbReference>
<evidence type="ECO:0000256" key="3">
    <source>
        <dbReference type="ARBA" id="ARBA00022840"/>
    </source>
</evidence>
<comment type="caution">
    <text evidence="5">The sequence shown here is derived from an EMBL/GenBank/DDBJ whole genome shotgun (WGS) entry which is preliminary data.</text>
</comment>
<organism evidence="5 6">
    <name type="scientific">Prosthecobacter fusiformis</name>
    <dbReference type="NCBI Taxonomy" id="48464"/>
    <lineage>
        <taxon>Bacteria</taxon>
        <taxon>Pseudomonadati</taxon>
        <taxon>Verrucomicrobiota</taxon>
        <taxon>Verrucomicrobiia</taxon>
        <taxon>Verrucomicrobiales</taxon>
        <taxon>Verrucomicrobiaceae</taxon>
        <taxon>Prosthecobacter</taxon>
    </lineage>
</organism>
<accession>A0A4R7SQA8</accession>
<evidence type="ECO:0000313" key="6">
    <source>
        <dbReference type="Proteomes" id="UP000295662"/>
    </source>
</evidence>
<dbReference type="InterPro" id="IPR003593">
    <property type="entry name" value="AAA+_ATPase"/>
</dbReference>
<dbReference type="GO" id="GO:0016887">
    <property type="term" value="F:ATP hydrolysis activity"/>
    <property type="evidence" value="ECO:0007669"/>
    <property type="project" value="InterPro"/>
</dbReference>
<reference evidence="5 6" key="1">
    <citation type="submission" date="2019-03" db="EMBL/GenBank/DDBJ databases">
        <title>Genomic Encyclopedia of Archaeal and Bacterial Type Strains, Phase II (KMG-II): from individual species to whole genera.</title>
        <authorList>
            <person name="Goeker M."/>
        </authorList>
    </citation>
    <scope>NUCLEOTIDE SEQUENCE [LARGE SCALE GENOMIC DNA]</scope>
    <source>
        <strain evidence="5 6">ATCC 25309</strain>
    </source>
</reference>
<dbReference type="InterPro" id="IPR017871">
    <property type="entry name" value="ABC_transporter-like_CS"/>
</dbReference>
<dbReference type="InterPro" id="IPR015856">
    <property type="entry name" value="ABC_transpr_CbiO/EcfA_su"/>
</dbReference>
<dbReference type="Pfam" id="PF00005">
    <property type="entry name" value="ABC_tran"/>
    <property type="match status" value="1"/>
</dbReference>
<dbReference type="GO" id="GO:0016020">
    <property type="term" value="C:membrane"/>
    <property type="evidence" value="ECO:0007669"/>
    <property type="project" value="InterPro"/>
</dbReference>
<dbReference type="GO" id="GO:0055085">
    <property type="term" value="P:transmembrane transport"/>
    <property type="evidence" value="ECO:0007669"/>
    <property type="project" value="InterPro"/>
</dbReference>
<dbReference type="CDD" id="cd03225">
    <property type="entry name" value="ABC_cobalt_CbiO_domain1"/>
    <property type="match status" value="1"/>
</dbReference>
<dbReference type="Proteomes" id="UP000295662">
    <property type="component" value="Unassembled WGS sequence"/>
</dbReference>
<keyword evidence="6" id="KW-1185">Reference proteome</keyword>
<protein>
    <submittedName>
        <fullName evidence="5">Iron complex transport system ATP-binding protein</fullName>
    </submittedName>
</protein>
<dbReference type="Gene3D" id="3.40.50.300">
    <property type="entry name" value="P-loop containing nucleotide triphosphate hydrolases"/>
    <property type="match status" value="1"/>
</dbReference>
<dbReference type="InterPro" id="IPR027417">
    <property type="entry name" value="P-loop_NTPase"/>
</dbReference>